<evidence type="ECO:0000256" key="1">
    <source>
        <dbReference type="SAM" id="Phobius"/>
    </source>
</evidence>
<dbReference type="Proteomes" id="UP000228621">
    <property type="component" value="Unassembled WGS sequence"/>
</dbReference>
<feature type="transmembrane region" description="Helical" evidence="1">
    <location>
        <begin position="7"/>
        <end position="27"/>
    </location>
</feature>
<dbReference type="RefSeq" id="WP_099642974.1">
    <property type="nucleotide sequence ID" value="NZ_JAQPZX010000018.1"/>
</dbReference>
<dbReference type="OrthoDB" id="5772852at2"/>
<accession>A0A2A5JMZ4</accession>
<keyword evidence="1" id="KW-0812">Transmembrane</keyword>
<reference evidence="3" key="1">
    <citation type="journal article" date="2019" name="Genome Announc.">
        <title>Draft Genome Sequence of Pseudoalteromonas piscicida Strain 36Y ROTHPW, an Hypersaline Seawater Isolate from the South Coast of Sonora, Mexico.</title>
        <authorList>
            <person name="Sanchez-Diaz R."/>
            <person name="Molina-Garza Z.J."/>
            <person name="Cruz-Suarez L.E."/>
            <person name="Selvin J."/>
            <person name="Kiran G.S."/>
            <person name="Ibarra-Gamez J.C."/>
            <person name="Gomez-Gil B."/>
            <person name="Galaviz-Silva L."/>
        </authorList>
    </citation>
    <scope>NUCLEOTIDE SEQUENCE [LARGE SCALE GENOMIC DNA]</scope>
    <source>
        <strain evidence="3">36Y_RITHPW</strain>
    </source>
</reference>
<keyword evidence="1" id="KW-1133">Transmembrane helix</keyword>
<sequence length="72" mass="8042">MSTQKLWPLHVLIVIGLVLIFTGHTILTTEWLNELGPKGFVLGASCIAIGLICSLPTKIYLTILLMRREHKD</sequence>
<organism evidence="2 3">
    <name type="scientific">Pseudoalteromonas piscicida</name>
    <dbReference type="NCBI Taxonomy" id="43662"/>
    <lineage>
        <taxon>Bacteria</taxon>
        <taxon>Pseudomonadati</taxon>
        <taxon>Pseudomonadota</taxon>
        <taxon>Gammaproteobacteria</taxon>
        <taxon>Alteromonadales</taxon>
        <taxon>Pseudoalteromonadaceae</taxon>
        <taxon>Pseudoalteromonas</taxon>
    </lineage>
</organism>
<keyword evidence="1" id="KW-0472">Membrane</keyword>
<keyword evidence="3" id="KW-1185">Reference proteome</keyword>
<dbReference type="EMBL" id="NKHF01000072">
    <property type="protein sequence ID" value="PCK30812.1"/>
    <property type="molecule type" value="Genomic_DNA"/>
</dbReference>
<feature type="transmembrane region" description="Helical" evidence="1">
    <location>
        <begin position="39"/>
        <end position="61"/>
    </location>
</feature>
<name>A0A2A5JMZ4_PSEO7</name>
<dbReference type="AlphaFoldDB" id="A0A2A5JMZ4"/>
<gene>
    <name evidence="2" type="ORF">CEX98_15620</name>
</gene>
<protein>
    <submittedName>
        <fullName evidence="2">Uncharacterized protein</fullName>
    </submittedName>
</protein>
<evidence type="ECO:0000313" key="2">
    <source>
        <dbReference type="EMBL" id="PCK30812.1"/>
    </source>
</evidence>
<evidence type="ECO:0000313" key="3">
    <source>
        <dbReference type="Proteomes" id="UP000228621"/>
    </source>
</evidence>
<comment type="caution">
    <text evidence="2">The sequence shown here is derived from an EMBL/GenBank/DDBJ whole genome shotgun (WGS) entry which is preliminary data.</text>
</comment>
<proteinExistence type="predicted"/>